<evidence type="ECO:0000313" key="2">
    <source>
        <dbReference type="WBParaSite" id="nRc.2.0.1.t34938-RA"/>
    </source>
</evidence>
<accession>A0A915KAJ8</accession>
<proteinExistence type="predicted"/>
<reference evidence="2" key="1">
    <citation type="submission" date="2022-11" db="UniProtKB">
        <authorList>
            <consortium name="WormBaseParasite"/>
        </authorList>
    </citation>
    <scope>IDENTIFICATION</scope>
</reference>
<evidence type="ECO:0000313" key="1">
    <source>
        <dbReference type="Proteomes" id="UP000887565"/>
    </source>
</evidence>
<dbReference type="Proteomes" id="UP000887565">
    <property type="component" value="Unplaced"/>
</dbReference>
<dbReference type="WBParaSite" id="nRc.2.0.1.t34938-RA">
    <property type="protein sequence ID" value="nRc.2.0.1.t34938-RA"/>
    <property type="gene ID" value="nRc.2.0.1.g34938"/>
</dbReference>
<keyword evidence="1" id="KW-1185">Reference proteome</keyword>
<sequence>VLQEKIVKFGKKRQRRVLKTLIRKTPNLPAALMALFIDGEKRKWSCGPGMSCTTVTFVKVEPSPKVAPLGEGYDLRSGCTIGANVEPSLHFDPQVKLFLLFCMEPKKNKTSAIQK</sequence>
<protein>
    <submittedName>
        <fullName evidence="2">Uncharacterized protein</fullName>
    </submittedName>
</protein>
<name>A0A915KAJ8_ROMCU</name>
<dbReference type="AlphaFoldDB" id="A0A915KAJ8"/>
<organism evidence="1 2">
    <name type="scientific">Romanomermis culicivorax</name>
    <name type="common">Nematode worm</name>
    <dbReference type="NCBI Taxonomy" id="13658"/>
    <lineage>
        <taxon>Eukaryota</taxon>
        <taxon>Metazoa</taxon>
        <taxon>Ecdysozoa</taxon>
        <taxon>Nematoda</taxon>
        <taxon>Enoplea</taxon>
        <taxon>Dorylaimia</taxon>
        <taxon>Mermithida</taxon>
        <taxon>Mermithoidea</taxon>
        <taxon>Mermithidae</taxon>
        <taxon>Romanomermis</taxon>
    </lineage>
</organism>